<proteinExistence type="predicted"/>
<keyword evidence="2" id="KW-1185">Reference proteome</keyword>
<evidence type="ECO:0000313" key="1">
    <source>
        <dbReference type="EMBL" id="KAK9166710.1"/>
    </source>
</evidence>
<reference evidence="1 2" key="1">
    <citation type="submission" date="2024-01" db="EMBL/GenBank/DDBJ databases">
        <title>Genome assemblies of Stephania.</title>
        <authorList>
            <person name="Yang L."/>
        </authorList>
    </citation>
    <scope>NUCLEOTIDE SEQUENCE [LARGE SCALE GENOMIC DNA]</scope>
    <source>
        <strain evidence="1">JXDWG</strain>
        <tissue evidence="1">Leaf</tissue>
    </source>
</reference>
<sequence length="58" mass="6970">MKLVVDIDVRLGYYYVDEKIILYWIYPPQVLEELLQLLLGFLNSSKYKSNFDEILLEI</sequence>
<name>A0AAP0LBQ2_9MAGN</name>
<protein>
    <submittedName>
        <fullName evidence="1">Uncharacterized protein</fullName>
    </submittedName>
</protein>
<dbReference type="EMBL" id="JBBNAG010000001">
    <property type="protein sequence ID" value="KAK9166710.1"/>
    <property type="molecule type" value="Genomic_DNA"/>
</dbReference>
<dbReference type="AlphaFoldDB" id="A0AAP0LBQ2"/>
<comment type="caution">
    <text evidence="1">The sequence shown here is derived from an EMBL/GenBank/DDBJ whole genome shotgun (WGS) entry which is preliminary data.</text>
</comment>
<dbReference type="Proteomes" id="UP001419268">
    <property type="component" value="Unassembled WGS sequence"/>
</dbReference>
<gene>
    <name evidence="1" type="ORF">Scep_001901</name>
</gene>
<accession>A0AAP0LBQ2</accession>
<organism evidence="1 2">
    <name type="scientific">Stephania cephalantha</name>
    <dbReference type="NCBI Taxonomy" id="152367"/>
    <lineage>
        <taxon>Eukaryota</taxon>
        <taxon>Viridiplantae</taxon>
        <taxon>Streptophyta</taxon>
        <taxon>Embryophyta</taxon>
        <taxon>Tracheophyta</taxon>
        <taxon>Spermatophyta</taxon>
        <taxon>Magnoliopsida</taxon>
        <taxon>Ranunculales</taxon>
        <taxon>Menispermaceae</taxon>
        <taxon>Menispermoideae</taxon>
        <taxon>Cissampelideae</taxon>
        <taxon>Stephania</taxon>
    </lineage>
</organism>
<evidence type="ECO:0000313" key="2">
    <source>
        <dbReference type="Proteomes" id="UP001419268"/>
    </source>
</evidence>